<evidence type="ECO:0000313" key="1">
    <source>
        <dbReference type="EMBL" id="CAH1993613.1"/>
    </source>
</evidence>
<evidence type="ECO:0000313" key="2">
    <source>
        <dbReference type="Proteomes" id="UP001152888"/>
    </source>
</evidence>
<dbReference type="AlphaFoldDB" id="A0A9P0LDU2"/>
<protein>
    <submittedName>
        <fullName evidence="1">Uncharacterized protein</fullName>
    </submittedName>
</protein>
<name>A0A9P0LDU2_ACAOB</name>
<sequence length="43" mass="5064">MTINFIFKNYSIQFLYTVWQQVIKNYPIIVCALPDGLVTSMSY</sequence>
<accession>A0A9P0LDU2</accession>
<organism evidence="1 2">
    <name type="scientific">Acanthoscelides obtectus</name>
    <name type="common">Bean weevil</name>
    <name type="synonym">Bruchus obtectus</name>
    <dbReference type="NCBI Taxonomy" id="200917"/>
    <lineage>
        <taxon>Eukaryota</taxon>
        <taxon>Metazoa</taxon>
        <taxon>Ecdysozoa</taxon>
        <taxon>Arthropoda</taxon>
        <taxon>Hexapoda</taxon>
        <taxon>Insecta</taxon>
        <taxon>Pterygota</taxon>
        <taxon>Neoptera</taxon>
        <taxon>Endopterygota</taxon>
        <taxon>Coleoptera</taxon>
        <taxon>Polyphaga</taxon>
        <taxon>Cucujiformia</taxon>
        <taxon>Chrysomeloidea</taxon>
        <taxon>Chrysomelidae</taxon>
        <taxon>Bruchinae</taxon>
        <taxon>Bruchini</taxon>
        <taxon>Acanthoscelides</taxon>
    </lineage>
</organism>
<reference evidence="1" key="1">
    <citation type="submission" date="2022-03" db="EMBL/GenBank/DDBJ databases">
        <authorList>
            <person name="Sayadi A."/>
        </authorList>
    </citation>
    <scope>NUCLEOTIDE SEQUENCE</scope>
</reference>
<dbReference type="Proteomes" id="UP001152888">
    <property type="component" value="Unassembled WGS sequence"/>
</dbReference>
<proteinExistence type="predicted"/>
<keyword evidence="2" id="KW-1185">Reference proteome</keyword>
<comment type="caution">
    <text evidence="1">The sequence shown here is derived from an EMBL/GenBank/DDBJ whole genome shotgun (WGS) entry which is preliminary data.</text>
</comment>
<gene>
    <name evidence="1" type="ORF">ACAOBT_LOCUS21611</name>
</gene>
<dbReference type="EMBL" id="CAKOFQ010007177">
    <property type="protein sequence ID" value="CAH1993613.1"/>
    <property type="molecule type" value="Genomic_DNA"/>
</dbReference>